<keyword evidence="1" id="KW-1133">Transmembrane helix</keyword>
<sequence>MWVVTKTMRFVLSLAGALALALFIWGGWEMMLSGGKAEEVEHGKKVISGTVVGLVIILLLAWVWPNWVILALKGVPEGGKPQTIFSGDAWWFTPCQQKQALVDPKVCSPVEGGEIPEGEGLCTEINSAGVRVPKPVGSGCESTEQKGGETYLCDKEGDCSLSCATDDECWEGEARFKKPGNYCDKQVTGQQGAGVCSVLKPGDQCPQGRGCPKYRFEYYHPKMECIANQTCRISEGELCQVSDQCIPGTTCVEVLNYPLQKRCKK</sequence>
<evidence type="ECO:0000313" key="3">
    <source>
        <dbReference type="Proteomes" id="UP000177704"/>
    </source>
</evidence>
<dbReference type="EMBL" id="MGEM01000002">
    <property type="protein sequence ID" value="OGL85711.1"/>
    <property type="molecule type" value="Genomic_DNA"/>
</dbReference>
<dbReference type="AlphaFoldDB" id="A0A1F7V5I1"/>
<dbReference type="Proteomes" id="UP000177704">
    <property type="component" value="Unassembled WGS sequence"/>
</dbReference>
<reference evidence="2 3" key="1">
    <citation type="journal article" date="2016" name="Nat. Commun.">
        <title>Thousands of microbial genomes shed light on interconnected biogeochemical processes in an aquifer system.</title>
        <authorList>
            <person name="Anantharaman K."/>
            <person name="Brown C.T."/>
            <person name="Hug L.A."/>
            <person name="Sharon I."/>
            <person name="Castelle C.J."/>
            <person name="Probst A.J."/>
            <person name="Thomas B.C."/>
            <person name="Singh A."/>
            <person name="Wilkins M.J."/>
            <person name="Karaoz U."/>
            <person name="Brodie E.L."/>
            <person name="Williams K.H."/>
            <person name="Hubbard S.S."/>
            <person name="Banfield J.F."/>
        </authorList>
    </citation>
    <scope>NUCLEOTIDE SEQUENCE [LARGE SCALE GENOMIC DNA]</scope>
</reference>
<evidence type="ECO:0000256" key="1">
    <source>
        <dbReference type="SAM" id="Phobius"/>
    </source>
</evidence>
<organism evidence="2 3">
    <name type="scientific">Candidatus Uhrbacteria bacterium RIFCSPLOWO2_01_FULL_55_36</name>
    <dbReference type="NCBI Taxonomy" id="1802404"/>
    <lineage>
        <taxon>Bacteria</taxon>
        <taxon>Candidatus Uhriibacteriota</taxon>
    </lineage>
</organism>
<evidence type="ECO:0000313" key="2">
    <source>
        <dbReference type="EMBL" id="OGL85711.1"/>
    </source>
</evidence>
<keyword evidence="1" id="KW-0472">Membrane</keyword>
<dbReference type="Pfam" id="PF18895">
    <property type="entry name" value="T4SS_pilin"/>
    <property type="match status" value="1"/>
</dbReference>
<dbReference type="InterPro" id="IPR043993">
    <property type="entry name" value="T4SS_pilin"/>
</dbReference>
<keyword evidence="1" id="KW-0812">Transmembrane</keyword>
<name>A0A1F7V5I1_9BACT</name>
<gene>
    <name evidence="2" type="ORF">A3B36_02425</name>
</gene>
<feature type="transmembrane region" description="Helical" evidence="1">
    <location>
        <begin position="47"/>
        <end position="72"/>
    </location>
</feature>
<protein>
    <submittedName>
        <fullName evidence="2">Uncharacterized protein</fullName>
    </submittedName>
</protein>
<comment type="caution">
    <text evidence="2">The sequence shown here is derived from an EMBL/GenBank/DDBJ whole genome shotgun (WGS) entry which is preliminary data.</text>
</comment>
<proteinExistence type="predicted"/>
<accession>A0A1F7V5I1</accession>